<keyword evidence="1 3" id="KW-0238">DNA-binding</keyword>
<dbReference type="Gene3D" id="3.40.50.2300">
    <property type="match status" value="1"/>
</dbReference>
<evidence type="ECO:0000259" key="5">
    <source>
        <dbReference type="PROSITE" id="PS51755"/>
    </source>
</evidence>
<dbReference type="Proteomes" id="UP001528850">
    <property type="component" value="Unassembled WGS sequence"/>
</dbReference>
<dbReference type="InterPro" id="IPR001867">
    <property type="entry name" value="OmpR/PhoB-type_DNA-bd"/>
</dbReference>
<protein>
    <submittedName>
        <fullName evidence="6">Response regulator</fullName>
    </submittedName>
</protein>
<dbReference type="EMBL" id="JARJJS010000001">
    <property type="protein sequence ID" value="MDF4024031.1"/>
    <property type="molecule type" value="Genomic_DNA"/>
</dbReference>
<reference evidence="6 7" key="1">
    <citation type="journal article" date="2024" name="Curr. Microbiol.">
        <title>Luteibacter sahnii sp. nov., A Novel Yellow-Colored Xanthomonadin Pigment Producing Probiotic Bacterium from Healthy Rice Seed Microbiome.</title>
        <authorList>
            <person name="Jaiswal G."/>
            <person name="Rana R."/>
            <person name="Nayak P.K."/>
            <person name="Chouhan R."/>
            <person name="Gandhi S.G."/>
            <person name="Patel H.K."/>
            <person name="Patil P.B."/>
        </authorList>
    </citation>
    <scope>NUCLEOTIDE SEQUENCE [LARGE SCALE GENOMIC DNA]</scope>
    <source>
        <strain evidence="6 7">PPL201</strain>
    </source>
</reference>
<sequence length="236" mass="26063">MQGVVRTEHVVVIAEDDPDIADILKSYLERGGFRVAVARDGDEALRLHAQLKPDLLLLDVSMPRTDGWGVLAEVRRRGDTPVIMVTARDEDTDKISALRIGADDYVTKPFNPSEVVARVGAVLRRAFPGAGQRVVVRVGEVEIDEDQHAIYVHVMGYRQAVVTTATEFRLLARMARSPRRVFSRSELRVACLPEGDAMERTVDSHLSKLRKKLEDAGVQGMLASVRGVGYRLAPAP</sequence>
<gene>
    <name evidence="6" type="ORF">P3W24_03455</name>
</gene>
<proteinExistence type="predicted"/>
<evidence type="ECO:0000256" key="2">
    <source>
        <dbReference type="PROSITE-ProRule" id="PRU00169"/>
    </source>
</evidence>
<evidence type="ECO:0000259" key="4">
    <source>
        <dbReference type="PROSITE" id="PS50110"/>
    </source>
</evidence>
<feature type="DNA-binding region" description="OmpR/PhoB-type" evidence="3">
    <location>
        <begin position="133"/>
        <end position="234"/>
    </location>
</feature>
<evidence type="ECO:0000256" key="3">
    <source>
        <dbReference type="PROSITE-ProRule" id="PRU01091"/>
    </source>
</evidence>
<keyword evidence="7" id="KW-1185">Reference proteome</keyword>
<dbReference type="SUPFAM" id="SSF52172">
    <property type="entry name" value="CheY-like"/>
    <property type="match status" value="1"/>
</dbReference>
<evidence type="ECO:0000313" key="7">
    <source>
        <dbReference type="Proteomes" id="UP001528850"/>
    </source>
</evidence>
<keyword evidence="2" id="KW-0597">Phosphoprotein</keyword>
<dbReference type="Gene3D" id="1.10.10.10">
    <property type="entry name" value="Winged helix-like DNA-binding domain superfamily/Winged helix DNA-binding domain"/>
    <property type="match status" value="1"/>
</dbReference>
<dbReference type="InterPro" id="IPR011006">
    <property type="entry name" value="CheY-like_superfamily"/>
</dbReference>
<dbReference type="Gene3D" id="6.10.250.690">
    <property type="match status" value="1"/>
</dbReference>
<dbReference type="Pfam" id="PF00486">
    <property type="entry name" value="Trans_reg_C"/>
    <property type="match status" value="1"/>
</dbReference>
<name>A0ABT6B7G9_9GAMM</name>
<evidence type="ECO:0000313" key="6">
    <source>
        <dbReference type="EMBL" id="MDF4024031.1"/>
    </source>
</evidence>
<dbReference type="CDD" id="cd17574">
    <property type="entry name" value="REC_OmpR"/>
    <property type="match status" value="1"/>
</dbReference>
<dbReference type="PROSITE" id="PS51755">
    <property type="entry name" value="OMPR_PHOB"/>
    <property type="match status" value="1"/>
</dbReference>
<feature type="domain" description="OmpR/PhoB-type" evidence="5">
    <location>
        <begin position="133"/>
        <end position="234"/>
    </location>
</feature>
<dbReference type="InterPro" id="IPR016032">
    <property type="entry name" value="Sig_transdc_resp-reg_C-effctor"/>
</dbReference>
<feature type="domain" description="Response regulatory" evidence="4">
    <location>
        <begin position="10"/>
        <end position="123"/>
    </location>
</feature>
<dbReference type="SUPFAM" id="SSF46894">
    <property type="entry name" value="C-terminal effector domain of the bipartite response regulators"/>
    <property type="match status" value="1"/>
</dbReference>
<dbReference type="PROSITE" id="PS50110">
    <property type="entry name" value="RESPONSE_REGULATORY"/>
    <property type="match status" value="1"/>
</dbReference>
<organism evidence="6 7">
    <name type="scientific">Luteibacter sahnii</name>
    <dbReference type="NCBI Taxonomy" id="3021977"/>
    <lineage>
        <taxon>Bacteria</taxon>
        <taxon>Pseudomonadati</taxon>
        <taxon>Pseudomonadota</taxon>
        <taxon>Gammaproteobacteria</taxon>
        <taxon>Lysobacterales</taxon>
        <taxon>Rhodanobacteraceae</taxon>
        <taxon>Luteibacter</taxon>
    </lineage>
</organism>
<accession>A0ABT6B7G9</accession>
<dbReference type="SMART" id="SM00448">
    <property type="entry name" value="REC"/>
    <property type="match status" value="1"/>
</dbReference>
<dbReference type="Pfam" id="PF00072">
    <property type="entry name" value="Response_reg"/>
    <property type="match status" value="1"/>
</dbReference>
<evidence type="ECO:0000256" key="1">
    <source>
        <dbReference type="ARBA" id="ARBA00023125"/>
    </source>
</evidence>
<dbReference type="PANTHER" id="PTHR48111:SF59">
    <property type="entry name" value="TRANSCRIPTIONAL REGULATORY PROTEIN BAER"/>
    <property type="match status" value="1"/>
</dbReference>
<dbReference type="SMART" id="SM00862">
    <property type="entry name" value="Trans_reg_C"/>
    <property type="match status" value="1"/>
</dbReference>
<comment type="caution">
    <text evidence="6">The sequence shown here is derived from an EMBL/GenBank/DDBJ whole genome shotgun (WGS) entry which is preliminary data.</text>
</comment>
<dbReference type="InterPro" id="IPR036388">
    <property type="entry name" value="WH-like_DNA-bd_sf"/>
</dbReference>
<dbReference type="InterPro" id="IPR001789">
    <property type="entry name" value="Sig_transdc_resp-reg_receiver"/>
</dbReference>
<dbReference type="CDD" id="cd00383">
    <property type="entry name" value="trans_reg_C"/>
    <property type="match status" value="1"/>
</dbReference>
<feature type="modified residue" description="4-aspartylphosphate" evidence="2">
    <location>
        <position position="59"/>
    </location>
</feature>
<dbReference type="InterPro" id="IPR039420">
    <property type="entry name" value="WalR-like"/>
</dbReference>
<dbReference type="PANTHER" id="PTHR48111">
    <property type="entry name" value="REGULATOR OF RPOS"/>
    <property type="match status" value="1"/>
</dbReference>